<protein>
    <submittedName>
        <fullName evidence="2">Uncharacterized protein</fullName>
    </submittedName>
</protein>
<proteinExistence type="predicted"/>
<organism evidence="2 3">
    <name type="scientific">Tritrichomonas foetus</name>
    <dbReference type="NCBI Taxonomy" id="1144522"/>
    <lineage>
        <taxon>Eukaryota</taxon>
        <taxon>Metamonada</taxon>
        <taxon>Parabasalia</taxon>
        <taxon>Tritrichomonadida</taxon>
        <taxon>Tritrichomonadidae</taxon>
        <taxon>Tritrichomonas</taxon>
    </lineage>
</organism>
<dbReference type="RefSeq" id="XP_068361007.1">
    <property type="nucleotide sequence ID" value="XM_068503328.1"/>
</dbReference>
<keyword evidence="3" id="KW-1185">Reference proteome</keyword>
<evidence type="ECO:0000313" key="3">
    <source>
        <dbReference type="Proteomes" id="UP000179807"/>
    </source>
</evidence>
<keyword evidence="1" id="KW-0175">Coiled coil</keyword>
<evidence type="ECO:0000313" key="2">
    <source>
        <dbReference type="EMBL" id="OHT07871.1"/>
    </source>
</evidence>
<comment type="caution">
    <text evidence="2">The sequence shown here is derived from an EMBL/GenBank/DDBJ whole genome shotgun (WGS) entry which is preliminary data.</text>
</comment>
<dbReference type="Proteomes" id="UP000179807">
    <property type="component" value="Unassembled WGS sequence"/>
</dbReference>
<dbReference type="EMBL" id="MLAK01000683">
    <property type="protein sequence ID" value="OHT07871.1"/>
    <property type="molecule type" value="Genomic_DNA"/>
</dbReference>
<reference evidence="2" key="1">
    <citation type="submission" date="2016-10" db="EMBL/GenBank/DDBJ databases">
        <authorList>
            <person name="Benchimol M."/>
            <person name="Almeida L.G."/>
            <person name="Vasconcelos A.T."/>
            <person name="Perreira-Neves A."/>
            <person name="Rosa I.A."/>
            <person name="Tasca T."/>
            <person name="Bogo M.R."/>
            <person name="de Souza W."/>
        </authorList>
    </citation>
    <scope>NUCLEOTIDE SEQUENCE [LARGE SCALE GENOMIC DNA]</scope>
    <source>
        <strain evidence="2">K</strain>
    </source>
</reference>
<gene>
    <name evidence="2" type="ORF">TRFO_23730</name>
</gene>
<dbReference type="AlphaFoldDB" id="A0A1J4K8Y7"/>
<feature type="coiled-coil region" evidence="1">
    <location>
        <begin position="207"/>
        <end position="519"/>
    </location>
</feature>
<sequence>MISSHELANKSLEEENHRLLQINESLNEEISRLKQQFEKTISLSQSLEDSFKKNSELSATVRKVNEEKEDLKHRLQISLQTNQELQTAFVDEKNNMRESFDNEIKELNNQFSSHKEEMKSELIQKQKQIASLKNKIQELEVKSNLYETENKSVYQILSSFFNLEISSIEDLQHILADKSQIQKEKTNQESYQEANKESYKAANKESYKEANRENIKVKNQKVEKSKKKVKENFDPQILHEYENIIEKLKAKNQKNRISFEQFITAQNKEIESMKNEFEQKEKEFTAQIHELKNKNERQASHFQEIIQSKDEIIQENARLKTQLQCQTHEMESKFVAESLHYNENLNKLTVKLHQTEESNEKLKKQLPLLLEQLKSYKNLSQNQKTQISEFEKTTKENEETILKNTNSITELKNEKENLKENLKNSADKINEVTLKVKELESLITEKNVENKKLRAALEHSSISLESQKNEFLLIRNERDELLTTVSKNESQINNLQSKIGDFSIQIRNLENELSIAQKKLLVAAEPINEPSLLPLATWAVGDFPEELSNLINDISNNQTLKTPSKLKQIFSLIIEWYQKKTSRVDHQLDESNQKLFELNQNVSTFTNLLTNAINFNFDNEGKMVSIDSGNKFTNNIINDEKVQKEFVYHIENLKNGIKKQTQTIANYETQMIDFLVFMNSDNLISAREKVEKFNKKIEKLNRKIAKYKKKIIDLSKNYKNKEKEYIETIQNSQKSNDQIQNEFNKSQQLIQSLQSEVSNLQSQNEETSSIAEQKIHDVSIEFEAKLSEFEKQNIILSEKVSEITKLREKSEESKIPLKTEINHHQKTIQFLTQKNDKKNHEIKELKKQKDEEIQTLHDLLESNRATFHQKEKKYKSLIKKITNEFQSEFDHLQDEIKSLELQKNALISQNDELSFKIEASELKMSTLSEDYDRQKRLFESQMKAESLSKEVSFNYKLEECRKKLNEAKINLMGFVASKFCCLFDSKESLDESNFEVFINNVSLKLNELLNMEINLRELLRIGPKQSIEDAISSLLLK</sequence>
<dbReference type="GeneID" id="94838032"/>
<accession>A0A1J4K8Y7</accession>
<evidence type="ECO:0000256" key="1">
    <source>
        <dbReference type="SAM" id="Coils"/>
    </source>
</evidence>
<dbReference type="OrthoDB" id="10687719at2759"/>
<name>A0A1J4K8Y7_9EUKA</name>
<dbReference type="VEuPathDB" id="TrichDB:TRFO_23730"/>
<feature type="coiled-coil region" evidence="1">
    <location>
        <begin position="9"/>
        <end position="149"/>
    </location>
</feature>
<feature type="coiled-coil region" evidence="1">
    <location>
        <begin position="650"/>
        <end position="770"/>
    </location>
</feature>
<feature type="coiled-coil region" evidence="1">
    <location>
        <begin position="828"/>
        <end position="916"/>
    </location>
</feature>